<evidence type="ECO:0000313" key="1">
    <source>
        <dbReference type="EMBL" id="MDR6841198.1"/>
    </source>
</evidence>
<evidence type="ECO:0000313" key="2">
    <source>
        <dbReference type="Proteomes" id="UP001254759"/>
    </source>
</evidence>
<dbReference type="RefSeq" id="WP_310091767.1">
    <property type="nucleotide sequence ID" value="NZ_JAVDTT010000002.1"/>
</dbReference>
<name>A0ABU1RQZ0_9GAMM</name>
<keyword evidence="2" id="KW-1185">Reference proteome</keyword>
<protein>
    <submittedName>
        <fullName evidence="1">Uncharacterized protein</fullName>
    </submittedName>
</protein>
<reference evidence="1 2" key="1">
    <citation type="submission" date="2023-07" db="EMBL/GenBank/DDBJ databases">
        <title>Sorghum-associated microbial communities from plants grown in Nebraska, USA.</title>
        <authorList>
            <person name="Schachtman D."/>
        </authorList>
    </citation>
    <scope>NUCLEOTIDE SEQUENCE [LARGE SCALE GENOMIC DNA]</scope>
    <source>
        <strain evidence="1 2">BE107</strain>
    </source>
</reference>
<gene>
    <name evidence="1" type="ORF">J2W94_001483</name>
</gene>
<accession>A0ABU1RQZ0</accession>
<sequence length="57" mass="6451">MSAPKQVMPDHRRIARMHQPRAAFRAHLLPYQTFEEVRAACVAVGSADMNKGFNNAR</sequence>
<dbReference type="Proteomes" id="UP001254759">
    <property type="component" value="Unassembled WGS sequence"/>
</dbReference>
<organism evidence="1 2">
    <name type="scientific">Pseudoxanthomonas sacheonensis</name>
    <dbReference type="NCBI Taxonomy" id="443615"/>
    <lineage>
        <taxon>Bacteria</taxon>
        <taxon>Pseudomonadati</taxon>
        <taxon>Pseudomonadota</taxon>
        <taxon>Gammaproteobacteria</taxon>
        <taxon>Lysobacterales</taxon>
        <taxon>Lysobacteraceae</taxon>
        <taxon>Pseudoxanthomonas</taxon>
    </lineage>
</organism>
<comment type="caution">
    <text evidence="1">The sequence shown here is derived from an EMBL/GenBank/DDBJ whole genome shotgun (WGS) entry which is preliminary data.</text>
</comment>
<proteinExistence type="predicted"/>
<dbReference type="EMBL" id="JAVDTT010000002">
    <property type="protein sequence ID" value="MDR6841198.1"/>
    <property type="molecule type" value="Genomic_DNA"/>
</dbReference>